<dbReference type="Gene3D" id="3.10.50.10">
    <property type="match status" value="1"/>
</dbReference>
<gene>
    <name evidence="2" type="ORF">PPL_02907</name>
</gene>
<accession>D3B3E1</accession>
<dbReference type="InParanoid" id="D3B3E1"/>
<evidence type="ECO:0000259" key="1">
    <source>
        <dbReference type="PROSITE" id="PS51910"/>
    </source>
</evidence>
<dbReference type="GO" id="GO:0006032">
    <property type="term" value="P:chitin catabolic process"/>
    <property type="evidence" value="ECO:0007669"/>
    <property type="project" value="TreeGrafter"/>
</dbReference>
<dbReference type="RefSeq" id="XP_020435956.1">
    <property type="nucleotide sequence ID" value="XM_020573884.1"/>
</dbReference>
<dbReference type="SUPFAM" id="SSF51445">
    <property type="entry name" value="(Trans)glycosidases"/>
    <property type="match status" value="1"/>
</dbReference>
<dbReference type="InterPro" id="IPR011583">
    <property type="entry name" value="Chitinase_II/V-like_cat"/>
</dbReference>
<dbReference type="InterPro" id="IPR001223">
    <property type="entry name" value="Glyco_hydro18_cat"/>
</dbReference>
<keyword evidence="2" id="KW-0378">Hydrolase</keyword>
<dbReference type="GeneID" id="31358430"/>
<dbReference type="Gene3D" id="3.20.20.80">
    <property type="entry name" value="Glycosidases"/>
    <property type="match status" value="1"/>
</dbReference>
<dbReference type="InterPro" id="IPR029070">
    <property type="entry name" value="Chitinase_insertion_sf"/>
</dbReference>
<protein>
    <submittedName>
        <fullName evidence="2">Glycosyl hydrolase family chitinase</fullName>
    </submittedName>
</protein>
<sequence>MSSQLVQDDPATLQTYQMLGYHPATSVTGTSKTSARVMKPVYNTYNKNDFKVFGYYTDWSQYDGRLDGMTDPNQAGRGYDLAKVDPHAYDKIVIGFVGILGDKGEKQQQITKAASDFGITTPWAPTFTDSWGDVLSYRNCGFTGWVSNDVQAYYNQKMAQGVLGGLRKLKDANPDLRLSFSVGGWTMSEAFHFMAANATYRTNFINGIADIFTRFPMFTEIDLDWEYPSAAGHPGNTYDDSDAPNYALLVKELKAKLVSISRPDVLISIACSADVTKLAKANIPAMITNGVTGINLMTYDFFGTGWATEVAHHTNLKTYPNSPFSTDSAVCYLLDKGVNPKNIYIGFAAYSRNAAGCTITSTSPLKGSYNQSAQVTGMFEVGVSENADIMYNYMDYEKKQGRNGFTLYTDEVADADYLYSSSSQMFLSIDTPRTVKDKAEYVKSKGLGGMFTWTIDQDRGLLVNAAREGLGCTVKSKL</sequence>
<keyword evidence="3" id="KW-1185">Reference proteome</keyword>
<dbReference type="PROSITE" id="PS51910">
    <property type="entry name" value="GH18_2"/>
    <property type="match status" value="1"/>
</dbReference>
<dbReference type="STRING" id="670386.D3B3E1"/>
<feature type="domain" description="GH18" evidence="1">
    <location>
        <begin position="50"/>
        <end position="473"/>
    </location>
</feature>
<dbReference type="PANTHER" id="PTHR11177">
    <property type="entry name" value="CHITINASE"/>
    <property type="match status" value="1"/>
</dbReference>
<dbReference type="GO" id="GO:0008061">
    <property type="term" value="F:chitin binding"/>
    <property type="evidence" value="ECO:0007669"/>
    <property type="project" value="InterPro"/>
</dbReference>
<name>D3B3E1_HETP5</name>
<dbReference type="CDD" id="cd06548">
    <property type="entry name" value="GH18_chitinase"/>
    <property type="match status" value="1"/>
</dbReference>
<evidence type="ECO:0000313" key="3">
    <source>
        <dbReference type="Proteomes" id="UP000001396"/>
    </source>
</evidence>
<reference evidence="2 3" key="1">
    <citation type="journal article" date="2011" name="Genome Res.">
        <title>Phylogeny-wide analysis of social amoeba genomes highlights ancient origins for complex intercellular communication.</title>
        <authorList>
            <person name="Heidel A.J."/>
            <person name="Lawal H.M."/>
            <person name="Felder M."/>
            <person name="Schilde C."/>
            <person name="Helps N.R."/>
            <person name="Tunggal B."/>
            <person name="Rivero F."/>
            <person name="John U."/>
            <person name="Schleicher M."/>
            <person name="Eichinger L."/>
            <person name="Platzer M."/>
            <person name="Noegel A.A."/>
            <person name="Schaap P."/>
            <person name="Gloeckner G."/>
        </authorList>
    </citation>
    <scope>NUCLEOTIDE SEQUENCE [LARGE SCALE GENOMIC DNA]</scope>
    <source>
        <strain evidence="3">ATCC 26659 / Pp 5 / PN500</strain>
    </source>
</reference>
<dbReference type="GO" id="GO:0004568">
    <property type="term" value="F:chitinase activity"/>
    <property type="evidence" value="ECO:0007669"/>
    <property type="project" value="TreeGrafter"/>
</dbReference>
<proteinExistence type="predicted"/>
<dbReference type="InterPro" id="IPR050314">
    <property type="entry name" value="Glycosyl_Hydrlase_18"/>
</dbReference>
<dbReference type="Pfam" id="PF00704">
    <property type="entry name" value="Glyco_hydro_18"/>
    <property type="match status" value="1"/>
</dbReference>
<dbReference type="EMBL" id="ADBJ01000010">
    <property type="protein sequence ID" value="EFA83839.1"/>
    <property type="molecule type" value="Genomic_DNA"/>
</dbReference>
<dbReference type="SUPFAM" id="SSF54556">
    <property type="entry name" value="Chitinase insertion domain"/>
    <property type="match status" value="1"/>
</dbReference>
<organism evidence="2 3">
    <name type="scientific">Heterostelium pallidum (strain ATCC 26659 / Pp 5 / PN500)</name>
    <name type="common">Cellular slime mold</name>
    <name type="synonym">Polysphondylium pallidum</name>
    <dbReference type="NCBI Taxonomy" id="670386"/>
    <lineage>
        <taxon>Eukaryota</taxon>
        <taxon>Amoebozoa</taxon>
        <taxon>Evosea</taxon>
        <taxon>Eumycetozoa</taxon>
        <taxon>Dictyostelia</taxon>
        <taxon>Acytosteliales</taxon>
        <taxon>Acytosteliaceae</taxon>
        <taxon>Heterostelium</taxon>
    </lineage>
</organism>
<dbReference type="PANTHER" id="PTHR11177:SF317">
    <property type="entry name" value="CHITINASE 12-RELATED"/>
    <property type="match status" value="1"/>
</dbReference>
<evidence type="ECO:0000313" key="2">
    <source>
        <dbReference type="EMBL" id="EFA83839.1"/>
    </source>
</evidence>
<dbReference type="SMART" id="SM00636">
    <property type="entry name" value="Glyco_18"/>
    <property type="match status" value="1"/>
</dbReference>
<dbReference type="GO" id="GO:0005576">
    <property type="term" value="C:extracellular region"/>
    <property type="evidence" value="ECO:0007669"/>
    <property type="project" value="TreeGrafter"/>
</dbReference>
<dbReference type="InterPro" id="IPR017853">
    <property type="entry name" value="GH"/>
</dbReference>
<dbReference type="Proteomes" id="UP000001396">
    <property type="component" value="Unassembled WGS sequence"/>
</dbReference>
<comment type="caution">
    <text evidence="2">The sequence shown here is derived from an EMBL/GenBank/DDBJ whole genome shotgun (WGS) entry which is preliminary data.</text>
</comment>
<dbReference type="GO" id="GO:0005975">
    <property type="term" value="P:carbohydrate metabolic process"/>
    <property type="evidence" value="ECO:0007669"/>
    <property type="project" value="InterPro"/>
</dbReference>
<dbReference type="OMA" id="WTMSNGF"/>
<dbReference type="AlphaFoldDB" id="D3B3E1"/>